<evidence type="ECO:0000256" key="8">
    <source>
        <dbReference type="SAM" id="Phobius"/>
    </source>
</evidence>
<evidence type="ECO:0000256" key="1">
    <source>
        <dbReference type="ARBA" id="ARBA00004651"/>
    </source>
</evidence>
<protein>
    <submittedName>
        <fullName evidence="10">ABC transporter permease</fullName>
    </submittedName>
</protein>
<feature type="transmembrane region" description="Helical" evidence="8">
    <location>
        <begin position="538"/>
        <end position="560"/>
    </location>
</feature>
<comment type="caution">
    <text evidence="10">The sequence shown here is derived from an EMBL/GenBank/DDBJ whole genome shotgun (WGS) entry which is preliminary data.</text>
</comment>
<comment type="subcellular location">
    <subcellularLocation>
        <location evidence="1">Cell membrane</location>
        <topology evidence="1">Multi-pass membrane protein</topology>
    </subcellularLocation>
</comment>
<feature type="region of interest" description="Disordered" evidence="7">
    <location>
        <begin position="1"/>
        <end position="21"/>
    </location>
</feature>
<feature type="domain" description="ABC3 transporter permease C-terminal" evidence="9">
    <location>
        <begin position="307"/>
        <end position="427"/>
    </location>
</feature>
<keyword evidence="3 8" id="KW-0812">Transmembrane</keyword>
<proteinExistence type="inferred from homology"/>
<feature type="transmembrane region" description="Helical" evidence="8">
    <location>
        <begin position="44"/>
        <end position="66"/>
    </location>
</feature>
<reference evidence="10 11" key="1">
    <citation type="journal article" date="2021" name="MBio">
        <title>Poor Competitiveness of Bradyrhizobium in Pigeon Pea Root Colonization in Indian Soils.</title>
        <authorList>
            <person name="Chalasani D."/>
            <person name="Basu A."/>
            <person name="Pullabhotla S.V.S.R.N."/>
            <person name="Jorrin B."/>
            <person name="Neal A.L."/>
            <person name="Poole P.S."/>
            <person name="Podile A.R."/>
            <person name="Tkacz A."/>
        </authorList>
    </citation>
    <scope>NUCLEOTIDE SEQUENCE [LARGE SCALE GENOMIC DNA]</scope>
    <source>
        <strain evidence="10 11">HU12</strain>
    </source>
</reference>
<feature type="compositionally biased region" description="Basic and acidic residues" evidence="7">
    <location>
        <begin position="1"/>
        <end position="17"/>
    </location>
</feature>
<evidence type="ECO:0000256" key="3">
    <source>
        <dbReference type="ARBA" id="ARBA00022692"/>
    </source>
</evidence>
<evidence type="ECO:0000256" key="4">
    <source>
        <dbReference type="ARBA" id="ARBA00022989"/>
    </source>
</evidence>
<keyword evidence="2" id="KW-1003">Cell membrane</keyword>
<keyword evidence="11" id="KW-1185">Reference proteome</keyword>
<feature type="transmembrane region" description="Helical" evidence="8">
    <location>
        <begin position="483"/>
        <end position="504"/>
    </location>
</feature>
<comment type="similarity">
    <text evidence="6">Belongs to the ABC-4 integral membrane protein family.</text>
</comment>
<keyword evidence="4 8" id="KW-1133">Transmembrane helix</keyword>
<dbReference type="InterPro" id="IPR050250">
    <property type="entry name" value="Macrolide_Exporter_MacB"/>
</dbReference>
<feature type="transmembrane region" description="Helical" evidence="8">
    <location>
        <begin position="358"/>
        <end position="380"/>
    </location>
</feature>
<dbReference type="PANTHER" id="PTHR30572:SF4">
    <property type="entry name" value="ABC TRANSPORTER PERMEASE YTRF"/>
    <property type="match status" value="1"/>
</dbReference>
<dbReference type="Pfam" id="PF02687">
    <property type="entry name" value="FtsX"/>
    <property type="match status" value="1"/>
</dbReference>
<dbReference type="EMBL" id="JAEUAX010000004">
    <property type="protein sequence ID" value="MBW9110115.1"/>
    <property type="molecule type" value="Genomic_DNA"/>
</dbReference>
<sequence>MTELLEAPRADTTDAMRPRPAPGWGRWRIAARLARRQTWRTKGASTLVVTLVALPVAGLAGTAAFWESHNASPQERVGLELGANEAWLEVTGGADPTRWQAVDQPYENGVATDESGNPLNPFLPLPTELPDVVPDDATVLPVQQYGSAAVETPDGVAWLTMTSGEVWAPSFAGLYVPIDGVAPTQPDEFMATPGALKRIGAEIGDAVDFPDAGVSLTVTGTLRPVGAEATSVTLFLPASMATPDGPATKRWYVADWQPGVAELAALNREGFIAFARDLVLDPPPGAARTTWGDGSPELWNILLVGAIAAAICGYITVLLSGAAFSVTARRQQQALAVAASVGAARGDVFRVVLLQGTVLGAVGGLVGTAVGLGGAAIVLAATDRGALGTFWGNFGFTVPWHLIVPIVVFAVLVGTIAAVAPARAAMRGDTLAALRGARRPARLTPRRPLWGLLVIITGIVALVVGGMYMAATVMTGGDTDTPPFYVAVYAVALGPIIFQIGLLIPSHWVLVQLSKAASRVGLAPRLASRDAAAHPSRVVPAFAVIGASIFAASFVLSLTAMTAAGNARQHWYQAPEGALSVQLWQTGTEATDELMAAAEEIVASTAPRSTALVETPAWPAVAATGTPSDPRAHTFAAARQSYDWCAPDCDLEAHELAQGTLSIVDASDVETLLGIPLDAAARATLRDGGAIVTDPGYLAADGRLVVTEWTVADYLELMQMGGSTAQPAAQHRLSAALVDPGHQQPFQIIIAPETAAALGVTLQPNAIVATYEEPLPTATVDKLTGQTVDLRVSAGAGLYAHVETGPVPIDPWLWLITAVAIALVVAAAAVSLGLARFERRPDDATLTAIGGSRLLRRNVNAWQAAIIVGVGAVIGTATGALSVWGYAKANPQSYLLADTPWLWLAVLGFALPAAVTVAAWLAPPRHPELTRRTAIT</sequence>
<gene>
    <name evidence="10" type="ORF">JNB61_10060</name>
</gene>
<dbReference type="RefSeq" id="WP_220339500.1">
    <property type="nucleotide sequence ID" value="NZ_JAEUAX010000004.1"/>
</dbReference>
<feature type="transmembrane region" description="Helical" evidence="8">
    <location>
        <begin position="901"/>
        <end position="922"/>
    </location>
</feature>
<dbReference type="Proteomes" id="UP000777440">
    <property type="component" value="Unassembled WGS sequence"/>
</dbReference>
<feature type="transmembrane region" description="Helical" evidence="8">
    <location>
        <begin position="449"/>
        <end position="471"/>
    </location>
</feature>
<evidence type="ECO:0000259" key="9">
    <source>
        <dbReference type="Pfam" id="PF02687"/>
    </source>
</evidence>
<evidence type="ECO:0000256" key="7">
    <source>
        <dbReference type="SAM" id="MobiDB-lite"/>
    </source>
</evidence>
<dbReference type="PANTHER" id="PTHR30572">
    <property type="entry name" value="MEMBRANE COMPONENT OF TRANSPORTER-RELATED"/>
    <property type="match status" value="1"/>
</dbReference>
<name>A0ABS7I014_9MICO</name>
<evidence type="ECO:0000256" key="2">
    <source>
        <dbReference type="ARBA" id="ARBA00022475"/>
    </source>
</evidence>
<feature type="transmembrane region" description="Helical" evidence="8">
    <location>
        <begin position="861"/>
        <end position="881"/>
    </location>
</feature>
<evidence type="ECO:0000256" key="5">
    <source>
        <dbReference type="ARBA" id="ARBA00023136"/>
    </source>
</evidence>
<accession>A0ABS7I014</accession>
<organism evidence="10 11">
    <name type="scientific">Microbacterium ureisolvens</name>
    <dbReference type="NCBI Taxonomy" id="2781186"/>
    <lineage>
        <taxon>Bacteria</taxon>
        <taxon>Bacillati</taxon>
        <taxon>Actinomycetota</taxon>
        <taxon>Actinomycetes</taxon>
        <taxon>Micrococcales</taxon>
        <taxon>Microbacteriaceae</taxon>
        <taxon>Microbacterium</taxon>
    </lineage>
</organism>
<keyword evidence="5 8" id="KW-0472">Membrane</keyword>
<evidence type="ECO:0000313" key="10">
    <source>
        <dbReference type="EMBL" id="MBW9110115.1"/>
    </source>
</evidence>
<feature type="transmembrane region" description="Helical" evidence="8">
    <location>
        <begin position="400"/>
        <end position="420"/>
    </location>
</feature>
<feature type="transmembrane region" description="Helical" evidence="8">
    <location>
        <begin position="298"/>
        <end position="324"/>
    </location>
</feature>
<evidence type="ECO:0000313" key="11">
    <source>
        <dbReference type="Proteomes" id="UP000777440"/>
    </source>
</evidence>
<dbReference type="InterPro" id="IPR003838">
    <property type="entry name" value="ABC3_permease_C"/>
</dbReference>
<evidence type="ECO:0000256" key="6">
    <source>
        <dbReference type="ARBA" id="ARBA00038076"/>
    </source>
</evidence>
<feature type="transmembrane region" description="Helical" evidence="8">
    <location>
        <begin position="812"/>
        <end position="835"/>
    </location>
</feature>